<proteinExistence type="inferred from homology"/>
<accession>A0A0G2ECE8</accession>
<dbReference type="CDD" id="cd12950">
    <property type="entry name" value="RRP7_Rrp7p"/>
    <property type="match status" value="1"/>
</dbReference>
<organism evidence="4 5">
    <name type="scientific">Phaeomoniella chlamydospora</name>
    <name type="common">Phaeoacremonium chlamydosporum</name>
    <dbReference type="NCBI Taxonomy" id="158046"/>
    <lineage>
        <taxon>Eukaryota</taxon>
        <taxon>Fungi</taxon>
        <taxon>Dikarya</taxon>
        <taxon>Ascomycota</taxon>
        <taxon>Pezizomycotina</taxon>
        <taxon>Eurotiomycetes</taxon>
        <taxon>Chaetothyriomycetidae</taxon>
        <taxon>Phaeomoniellales</taxon>
        <taxon>Phaeomoniellaceae</taxon>
        <taxon>Phaeomoniella</taxon>
    </lineage>
</organism>
<dbReference type="GO" id="GO:0000028">
    <property type="term" value="P:ribosomal small subunit assembly"/>
    <property type="evidence" value="ECO:0007669"/>
    <property type="project" value="TreeGrafter"/>
</dbReference>
<reference evidence="4 5" key="2">
    <citation type="submission" date="2015-05" db="EMBL/GenBank/DDBJ databases">
        <authorList>
            <person name="Morales-Cruz A."/>
            <person name="Amrine K.C."/>
            <person name="Cantu D."/>
        </authorList>
    </citation>
    <scope>NUCLEOTIDE SEQUENCE [LARGE SCALE GENOMIC DNA]</scope>
    <source>
        <strain evidence="4">UCRPC4</strain>
    </source>
</reference>
<gene>
    <name evidence="4" type="ORF">UCRPC4_g04368</name>
</gene>
<evidence type="ECO:0000313" key="4">
    <source>
        <dbReference type="EMBL" id="KKY19941.1"/>
    </source>
</evidence>
<dbReference type="Pfam" id="PF17799">
    <property type="entry name" value="RRM_Rrp7"/>
    <property type="match status" value="1"/>
</dbReference>
<dbReference type="GO" id="GO:0032545">
    <property type="term" value="C:CURI complex"/>
    <property type="evidence" value="ECO:0007669"/>
    <property type="project" value="TreeGrafter"/>
</dbReference>
<keyword evidence="5" id="KW-1185">Reference proteome</keyword>
<dbReference type="InterPro" id="IPR040446">
    <property type="entry name" value="RRP7"/>
</dbReference>
<evidence type="ECO:0000259" key="2">
    <source>
        <dbReference type="Pfam" id="PF12923"/>
    </source>
</evidence>
<dbReference type="EMBL" id="LCWF01000104">
    <property type="protein sequence ID" value="KKY19941.1"/>
    <property type="molecule type" value="Genomic_DNA"/>
</dbReference>
<dbReference type="InterPro" id="IPR040447">
    <property type="entry name" value="RRM_Rrp7"/>
</dbReference>
<dbReference type="Gene3D" id="6.10.250.1770">
    <property type="match status" value="1"/>
</dbReference>
<dbReference type="GO" id="GO:0034456">
    <property type="term" value="C:UTP-C complex"/>
    <property type="evidence" value="ECO:0007669"/>
    <property type="project" value="TreeGrafter"/>
</dbReference>
<dbReference type="CDD" id="cd12293">
    <property type="entry name" value="dRRM_Rrp7p"/>
    <property type="match status" value="1"/>
</dbReference>
<feature type="domain" description="Ribosomal RNA-processing protein 7 C-terminal" evidence="2">
    <location>
        <begin position="189"/>
        <end position="304"/>
    </location>
</feature>
<dbReference type="PANTHER" id="PTHR13191:SF0">
    <property type="entry name" value="RIBOSOMAL RNA-PROCESSING PROTEIN 7 HOMOLOG A-RELATED"/>
    <property type="match status" value="1"/>
</dbReference>
<dbReference type="InterPro" id="IPR024326">
    <property type="entry name" value="RRP7_C"/>
</dbReference>
<dbReference type="Proteomes" id="UP000053317">
    <property type="component" value="Unassembled WGS sequence"/>
</dbReference>
<dbReference type="AlphaFoldDB" id="A0A0G2ECE8"/>
<evidence type="ECO:0000259" key="3">
    <source>
        <dbReference type="Pfam" id="PF17799"/>
    </source>
</evidence>
<comment type="similarity">
    <text evidence="1">Belongs to the RRP7 family.</text>
</comment>
<sequence length="305" mass="34566">MSNIPKVIADFTVLPVQIAKTKAFPAATHYIYLKPHDPRIPDPSSARSLFLVNIPVSTTEGHLKHLFNTQIGAGRVEEVYFGEARAQKASILSQTQSAQQKKSRKRKRENVEDFEAALEACQLPRSWNSDIHTSGAHAVVVFVDRTSMEASLKAAKKISRKGTGIAWGDGLESASSSLGLSRYIAHNKLRYPSRKELLHSVEDYMTAFNKLEEARHKADAKRRSMPDDDGFVTVTRGTRGGAIRSDEAKEIAEKQKAKNKGLEDFYRFQMREKRKEEQGKLIRQFEEDRRKVAEMKRRRGTLRPE</sequence>
<protein>
    <submittedName>
        <fullName evidence="4">Putative meiotic recombination protein dmc1</fullName>
    </submittedName>
</protein>
<dbReference type="PANTHER" id="PTHR13191">
    <property type="entry name" value="RIBOSOMAL RNA PROCESSING PROTEIN 7-RELATED"/>
    <property type="match status" value="1"/>
</dbReference>
<feature type="domain" description="Rrp7 RRM-like N-terminal" evidence="3">
    <location>
        <begin position="8"/>
        <end position="185"/>
    </location>
</feature>
<reference evidence="4 5" key="1">
    <citation type="submission" date="2015-05" db="EMBL/GenBank/DDBJ databases">
        <title>Distinctive expansion of gene families associated with plant cell wall degradation and secondary metabolism in the genomes of grapevine trunk pathogens.</title>
        <authorList>
            <person name="Lawrence D.P."/>
            <person name="Travadon R."/>
            <person name="Rolshausen P.E."/>
            <person name="Baumgartner K."/>
        </authorList>
    </citation>
    <scope>NUCLEOTIDE SEQUENCE [LARGE SCALE GENOMIC DNA]</scope>
    <source>
        <strain evidence="4">UCRPC4</strain>
    </source>
</reference>
<evidence type="ECO:0000313" key="5">
    <source>
        <dbReference type="Proteomes" id="UP000053317"/>
    </source>
</evidence>
<evidence type="ECO:0000256" key="1">
    <source>
        <dbReference type="ARBA" id="ARBA00006110"/>
    </source>
</evidence>
<name>A0A0G2ECE8_PHACM</name>
<dbReference type="OrthoDB" id="5390at2759"/>
<dbReference type="Pfam" id="PF12923">
    <property type="entry name" value="RRP7"/>
    <property type="match status" value="1"/>
</dbReference>
<dbReference type="GO" id="GO:0006364">
    <property type="term" value="P:rRNA processing"/>
    <property type="evidence" value="ECO:0007669"/>
    <property type="project" value="TreeGrafter"/>
</dbReference>
<comment type="caution">
    <text evidence="4">The sequence shown here is derived from an EMBL/GenBank/DDBJ whole genome shotgun (WGS) entry which is preliminary data.</text>
</comment>